<accession>A0A174YWE4</accession>
<feature type="transmembrane region" description="Helical" evidence="1">
    <location>
        <begin position="31"/>
        <end position="51"/>
    </location>
</feature>
<protein>
    <submittedName>
        <fullName evidence="2">Uncharacterized protein</fullName>
    </submittedName>
</protein>
<dbReference type="RefSeq" id="WP_055217041.1">
    <property type="nucleotide sequence ID" value="NZ_CZBU01000012.1"/>
</dbReference>
<sequence>MIKILNNLFFAFLADILGYCFLFAIKQSFDLKIFVVAFFFTFLVLNILDFIDYIYAKRFKNEDGDYNE</sequence>
<dbReference type="EMBL" id="CZBU01000012">
    <property type="protein sequence ID" value="CUQ79474.1"/>
    <property type="molecule type" value="Genomic_DNA"/>
</dbReference>
<evidence type="ECO:0000313" key="2">
    <source>
        <dbReference type="EMBL" id="CUQ79474.1"/>
    </source>
</evidence>
<reference evidence="2 3" key="1">
    <citation type="submission" date="2015-09" db="EMBL/GenBank/DDBJ databases">
        <authorList>
            <consortium name="Pathogen Informatics"/>
        </authorList>
    </citation>
    <scope>NUCLEOTIDE SEQUENCE [LARGE SCALE GENOMIC DNA]</scope>
    <source>
        <strain evidence="2 3">2789STDY5834875</strain>
    </source>
</reference>
<organism evidence="2 3">
    <name type="scientific">Lachnospira eligens</name>
    <dbReference type="NCBI Taxonomy" id="39485"/>
    <lineage>
        <taxon>Bacteria</taxon>
        <taxon>Bacillati</taxon>
        <taxon>Bacillota</taxon>
        <taxon>Clostridia</taxon>
        <taxon>Lachnospirales</taxon>
        <taxon>Lachnospiraceae</taxon>
        <taxon>Lachnospira</taxon>
    </lineage>
</organism>
<gene>
    <name evidence="2" type="ORF">ERS852490_03149</name>
</gene>
<keyword evidence="1" id="KW-1133">Transmembrane helix</keyword>
<dbReference type="AlphaFoldDB" id="A0A174YWE4"/>
<proteinExistence type="predicted"/>
<feature type="transmembrane region" description="Helical" evidence="1">
    <location>
        <begin position="7"/>
        <end position="25"/>
    </location>
</feature>
<evidence type="ECO:0000256" key="1">
    <source>
        <dbReference type="SAM" id="Phobius"/>
    </source>
</evidence>
<keyword evidence="1" id="KW-0472">Membrane</keyword>
<keyword evidence="1" id="KW-0812">Transmembrane</keyword>
<dbReference type="Proteomes" id="UP000095621">
    <property type="component" value="Unassembled WGS sequence"/>
</dbReference>
<evidence type="ECO:0000313" key="3">
    <source>
        <dbReference type="Proteomes" id="UP000095621"/>
    </source>
</evidence>
<name>A0A174YWE4_9FIRM</name>